<comment type="similarity">
    <text evidence="1">Belongs to the short-chain dehydrogenases/reductases (SDR) family.</text>
</comment>
<evidence type="ECO:0000256" key="1">
    <source>
        <dbReference type="ARBA" id="ARBA00006484"/>
    </source>
</evidence>
<evidence type="ECO:0000313" key="4">
    <source>
        <dbReference type="Proteomes" id="UP000586095"/>
    </source>
</evidence>
<dbReference type="EC" id="1.1.1.100" evidence="3"/>
<dbReference type="CDD" id="cd05233">
    <property type="entry name" value="SDR_c"/>
    <property type="match status" value="1"/>
</dbReference>
<dbReference type="Pfam" id="PF13561">
    <property type="entry name" value="adh_short_C2"/>
    <property type="match status" value="1"/>
</dbReference>
<dbReference type="RefSeq" id="WP_185986118.1">
    <property type="nucleotide sequence ID" value="NZ_BAAALZ010000002.1"/>
</dbReference>
<name>A0A852QWH6_9MICO</name>
<dbReference type="GO" id="GO:0004316">
    <property type="term" value="F:3-oxoacyl-[acyl-carrier-protein] reductase (NADPH) activity"/>
    <property type="evidence" value="ECO:0007669"/>
    <property type="project" value="UniProtKB-EC"/>
</dbReference>
<dbReference type="AlphaFoldDB" id="A0A852QWH6"/>
<dbReference type="EMBL" id="JACCBD010000001">
    <property type="protein sequence ID" value="NYD25701.1"/>
    <property type="molecule type" value="Genomic_DNA"/>
</dbReference>
<keyword evidence="2 3" id="KW-0560">Oxidoreductase</keyword>
<gene>
    <name evidence="3" type="ORF">BJ960_000504</name>
</gene>
<dbReference type="PRINTS" id="PR00081">
    <property type="entry name" value="GDHRDH"/>
</dbReference>
<dbReference type="PRINTS" id="PR00080">
    <property type="entry name" value="SDRFAMILY"/>
</dbReference>
<dbReference type="FunFam" id="3.40.50.720:FF:000084">
    <property type="entry name" value="Short-chain dehydrogenase reductase"/>
    <property type="match status" value="1"/>
</dbReference>
<dbReference type="PROSITE" id="PS00061">
    <property type="entry name" value="ADH_SHORT"/>
    <property type="match status" value="1"/>
</dbReference>
<dbReference type="SUPFAM" id="SSF51735">
    <property type="entry name" value="NAD(P)-binding Rossmann-fold domains"/>
    <property type="match status" value="1"/>
</dbReference>
<evidence type="ECO:0000256" key="2">
    <source>
        <dbReference type="ARBA" id="ARBA00023002"/>
    </source>
</evidence>
<protein>
    <submittedName>
        <fullName evidence="3">3-oxoacyl-[acyl-carrier protein] reductase</fullName>
        <ecNumber evidence="3">1.1.1.100</ecNumber>
    </submittedName>
</protein>
<keyword evidence="4" id="KW-1185">Reference proteome</keyword>
<evidence type="ECO:0000313" key="3">
    <source>
        <dbReference type="EMBL" id="NYD25701.1"/>
    </source>
</evidence>
<dbReference type="PANTHER" id="PTHR24321">
    <property type="entry name" value="DEHYDROGENASES, SHORT CHAIN"/>
    <property type="match status" value="1"/>
</dbReference>
<dbReference type="Proteomes" id="UP000586095">
    <property type="component" value="Unassembled WGS sequence"/>
</dbReference>
<dbReference type="InterPro" id="IPR036291">
    <property type="entry name" value="NAD(P)-bd_dom_sf"/>
</dbReference>
<dbReference type="InterPro" id="IPR002347">
    <property type="entry name" value="SDR_fam"/>
</dbReference>
<proteinExistence type="inferred from homology"/>
<dbReference type="InterPro" id="IPR020904">
    <property type="entry name" value="Sc_DH/Rdtase_CS"/>
</dbReference>
<accession>A0A852QWH6</accession>
<organism evidence="3 4">
    <name type="scientific">Leucobacter aridicollis</name>
    <dbReference type="NCBI Taxonomy" id="283878"/>
    <lineage>
        <taxon>Bacteria</taxon>
        <taxon>Bacillati</taxon>
        <taxon>Actinomycetota</taxon>
        <taxon>Actinomycetes</taxon>
        <taxon>Micrococcales</taxon>
        <taxon>Microbacteriaceae</taxon>
        <taxon>Leucobacter</taxon>
    </lineage>
</organism>
<sequence length="254" mass="25753">MTAVAPTVIVTGGTSGIGRAISEVLVERGYAVLATGRGVAQGEELAAVLGPRLAFVSVDHADPKAADIVVAAYKALDPAVFGRLVGLVNNVGRRHNDLIGEHDATRLAETLALNVTATILMTQAVVPLFDAAGGGSIVSVSSRLAVAGMAGVSGYAASKGAINSFSTAAAIELAPKNIRVNVVSPGMTKTPLIEAWLSDQPDPVVAEQEQAGRVPLARLCSEQDVAAAVAYLISDGAQYVTGIVLPVDGGYTAA</sequence>
<dbReference type="PANTHER" id="PTHR24321:SF8">
    <property type="entry name" value="ESTRADIOL 17-BETA-DEHYDROGENASE 8-RELATED"/>
    <property type="match status" value="1"/>
</dbReference>
<dbReference type="Gene3D" id="3.40.50.720">
    <property type="entry name" value="NAD(P)-binding Rossmann-like Domain"/>
    <property type="match status" value="1"/>
</dbReference>
<reference evidence="3 4" key="1">
    <citation type="submission" date="2020-07" db="EMBL/GenBank/DDBJ databases">
        <title>Sequencing the genomes of 1000 actinobacteria strains.</title>
        <authorList>
            <person name="Klenk H.-P."/>
        </authorList>
    </citation>
    <scope>NUCLEOTIDE SEQUENCE [LARGE SCALE GENOMIC DNA]</scope>
    <source>
        <strain evidence="3 4">DSM 17380</strain>
    </source>
</reference>
<comment type="caution">
    <text evidence="3">The sequence shown here is derived from an EMBL/GenBank/DDBJ whole genome shotgun (WGS) entry which is preliminary data.</text>
</comment>